<dbReference type="Proteomes" id="UP001461498">
    <property type="component" value="Unassembled WGS sequence"/>
</dbReference>
<accession>A0AAW1CLQ6</accession>
<keyword evidence="9" id="KW-1185">Reference proteome</keyword>
<keyword evidence="4" id="KW-0479">Metal-binding</keyword>
<evidence type="ECO:0000256" key="5">
    <source>
        <dbReference type="ARBA" id="ARBA00022884"/>
    </source>
</evidence>
<dbReference type="EMBL" id="JAPXFL010000012">
    <property type="protein sequence ID" value="KAK9498637.1"/>
    <property type="molecule type" value="Genomic_DNA"/>
</dbReference>
<sequence>MAQTDPERKLLRILHYGSEEACYIPGCRLQAKFYSEERVNQLRTLIAEIEQTVLFETIRKVIRNKTSLFPELILYVLAECARSENLRPEALNVAEELCTTPKLFLLFFKFAKGLSPHIGTGRACRRFISNWYLNKDSLELAEMVGQTPCYRGWRHSDLIKIAHVKTVDPGKGAVLTYCAKGLKAMLTKFGDNTKAKEVVSYLQHVDNFRRDGDQTSVIRTIESYMLTIHHLNFSHLKNKQVWIALLRRMPVDTLMDYLHLLCKYRMFRKGRQWDQEFLTAVCDVLSNFNSVVQSRIQPSRVYINLCEYQSAPKFKLELAAKSHKRLAQKPPAVSFELVQNLQSLINLSYRNVAPTGLRFVISVDNTDMAKRRCSHILYMMANQAAAAIATTFFVSEDQCDVVLCHSPPTRVELNSKDIKMQDVADKLIATDKSNAKGSRNIFGGLKWAVDNKKEVDVFIIIGCSLKFQGIANKLAEYRSKLIVPNFKLILCTICGLSKQPIIDDMNVFTIVGFDANVCNVISRFATGAF</sequence>
<dbReference type="GO" id="GO:0046872">
    <property type="term" value="F:metal ion binding"/>
    <property type="evidence" value="ECO:0007669"/>
    <property type="project" value="UniProtKB-KW"/>
</dbReference>
<dbReference type="InterPro" id="IPR008858">
    <property type="entry name" value="TROVE_dom"/>
</dbReference>
<evidence type="ECO:0000313" key="9">
    <source>
        <dbReference type="Proteomes" id="UP001461498"/>
    </source>
</evidence>
<dbReference type="SUPFAM" id="SSF140864">
    <property type="entry name" value="TROVE domain-like"/>
    <property type="match status" value="1"/>
</dbReference>
<evidence type="ECO:0000256" key="1">
    <source>
        <dbReference type="ARBA" id="ARBA00004496"/>
    </source>
</evidence>
<dbReference type="SUPFAM" id="SSF53300">
    <property type="entry name" value="vWA-like"/>
    <property type="match status" value="1"/>
</dbReference>
<gene>
    <name evidence="8" type="ORF">O3M35_003225</name>
</gene>
<proteinExistence type="inferred from homology"/>
<keyword evidence="5" id="KW-0694">RNA-binding</keyword>
<dbReference type="AlphaFoldDB" id="A0AAW1CLQ6"/>
<dbReference type="EMBL" id="JAPXFL010000012">
    <property type="protein sequence ID" value="KAK9498638.1"/>
    <property type="molecule type" value="Genomic_DNA"/>
</dbReference>
<comment type="subcellular location">
    <subcellularLocation>
        <location evidence="1">Cytoplasm</location>
    </subcellularLocation>
</comment>
<evidence type="ECO:0000256" key="2">
    <source>
        <dbReference type="ARBA" id="ARBA00007814"/>
    </source>
</evidence>
<organism evidence="8 9">
    <name type="scientific">Rhynocoris fuscipes</name>
    <dbReference type="NCBI Taxonomy" id="488301"/>
    <lineage>
        <taxon>Eukaryota</taxon>
        <taxon>Metazoa</taxon>
        <taxon>Ecdysozoa</taxon>
        <taxon>Arthropoda</taxon>
        <taxon>Hexapoda</taxon>
        <taxon>Insecta</taxon>
        <taxon>Pterygota</taxon>
        <taxon>Neoptera</taxon>
        <taxon>Paraneoptera</taxon>
        <taxon>Hemiptera</taxon>
        <taxon>Heteroptera</taxon>
        <taxon>Panheteroptera</taxon>
        <taxon>Cimicomorpha</taxon>
        <taxon>Reduviidae</taxon>
        <taxon>Harpactorinae</taxon>
        <taxon>Harpactorini</taxon>
        <taxon>Rhynocoris</taxon>
    </lineage>
</organism>
<dbReference type="InterPro" id="IPR056800">
    <property type="entry name" value="vWA_Ro60"/>
</dbReference>
<keyword evidence="6" id="KW-0687">Ribonucleoprotein</keyword>
<keyword evidence="3" id="KW-0963">Cytoplasm</keyword>
<evidence type="ECO:0000256" key="6">
    <source>
        <dbReference type="ARBA" id="ARBA00023274"/>
    </source>
</evidence>
<dbReference type="PANTHER" id="PTHR14202">
    <property type="entry name" value="60 KDA RIBONUCLEOPROTEIN SSA/RO"/>
    <property type="match status" value="1"/>
</dbReference>
<dbReference type="GO" id="GO:0005737">
    <property type="term" value="C:cytoplasm"/>
    <property type="evidence" value="ECO:0007669"/>
    <property type="project" value="UniProtKB-SubCell"/>
</dbReference>
<dbReference type="Pfam" id="PF25045">
    <property type="entry name" value="vWA_Ro60"/>
    <property type="match status" value="1"/>
</dbReference>
<dbReference type="PROSITE" id="PS50988">
    <property type="entry name" value="TROVE"/>
    <property type="match status" value="1"/>
</dbReference>
<dbReference type="InterPro" id="IPR037214">
    <property type="entry name" value="TROVE_dom_sf"/>
</dbReference>
<feature type="domain" description="TROVE" evidence="7">
    <location>
        <begin position="1"/>
        <end position="357"/>
    </location>
</feature>
<dbReference type="InterPro" id="IPR036465">
    <property type="entry name" value="vWFA_dom_sf"/>
</dbReference>
<protein>
    <recommendedName>
        <fullName evidence="7">TROVE domain-containing protein</fullName>
    </recommendedName>
</protein>
<comment type="similarity">
    <text evidence="2">Belongs to the Ro 60 kDa family.</text>
</comment>
<evidence type="ECO:0000256" key="3">
    <source>
        <dbReference type="ARBA" id="ARBA00022490"/>
    </source>
</evidence>
<comment type="caution">
    <text evidence="8">The sequence shown here is derived from an EMBL/GenBank/DDBJ whole genome shotgun (WGS) entry which is preliminary data.</text>
</comment>
<evidence type="ECO:0000259" key="7">
    <source>
        <dbReference type="PROSITE" id="PS50988"/>
    </source>
</evidence>
<dbReference type="GO" id="GO:0003723">
    <property type="term" value="F:RNA binding"/>
    <property type="evidence" value="ECO:0007669"/>
    <property type="project" value="UniProtKB-KW"/>
</dbReference>
<dbReference type="EMBL" id="JAPXFL010000012">
    <property type="protein sequence ID" value="KAK9498639.1"/>
    <property type="molecule type" value="Genomic_DNA"/>
</dbReference>
<dbReference type="Gene3D" id="3.40.50.410">
    <property type="entry name" value="von Willebrand factor, type A domain"/>
    <property type="match status" value="1"/>
</dbReference>
<dbReference type="PANTHER" id="PTHR14202:SF0">
    <property type="entry name" value="RNA-BINDING PROTEIN RO60"/>
    <property type="match status" value="1"/>
</dbReference>
<evidence type="ECO:0000313" key="8">
    <source>
        <dbReference type="EMBL" id="KAK9498638.1"/>
    </source>
</evidence>
<reference evidence="8 9" key="1">
    <citation type="submission" date="2022-12" db="EMBL/GenBank/DDBJ databases">
        <title>Chromosome-level genome assembly of true bugs.</title>
        <authorList>
            <person name="Ma L."/>
            <person name="Li H."/>
        </authorList>
    </citation>
    <scope>NUCLEOTIDE SEQUENCE [LARGE SCALE GENOMIC DNA]</scope>
    <source>
        <strain evidence="8">Lab_2022b</strain>
    </source>
</reference>
<dbReference type="GO" id="GO:1990904">
    <property type="term" value="C:ribonucleoprotein complex"/>
    <property type="evidence" value="ECO:0007669"/>
    <property type="project" value="UniProtKB-KW"/>
</dbReference>
<name>A0AAW1CLQ6_9HEMI</name>
<dbReference type="InterPro" id="IPR040322">
    <property type="entry name" value="TROVE2"/>
</dbReference>
<evidence type="ECO:0000256" key="4">
    <source>
        <dbReference type="ARBA" id="ARBA00022723"/>
    </source>
</evidence>